<evidence type="ECO:0000313" key="1">
    <source>
        <dbReference type="EMBL" id="URD86416.1"/>
    </source>
</evidence>
<dbReference type="Proteomes" id="UP001055439">
    <property type="component" value="Chromosome 2"/>
</dbReference>
<gene>
    <name evidence="1" type="ORF">MUK42_34604</name>
</gene>
<accession>A0A9E7JMS3</accession>
<reference evidence="1" key="1">
    <citation type="submission" date="2022-05" db="EMBL/GenBank/DDBJ databases">
        <title>The Musa troglodytarum L. genome provides insights into the mechanism of non-climacteric behaviour and enrichment of carotenoids.</title>
        <authorList>
            <person name="Wang J."/>
        </authorList>
    </citation>
    <scope>NUCLEOTIDE SEQUENCE</scope>
    <source>
        <tissue evidence="1">Leaf</tissue>
    </source>
</reference>
<proteinExistence type="predicted"/>
<organism evidence="1 2">
    <name type="scientific">Musa troglodytarum</name>
    <name type="common">fe'i banana</name>
    <dbReference type="NCBI Taxonomy" id="320322"/>
    <lineage>
        <taxon>Eukaryota</taxon>
        <taxon>Viridiplantae</taxon>
        <taxon>Streptophyta</taxon>
        <taxon>Embryophyta</taxon>
        <taxon>Tracheophyta</taxon>
        <taxon>Spermatophyta</taxon>
        <taxon>Magnoliopsida</taxon>
        <taxon>Liliopsida</taxon>
        <taxon>Zingiberales</taxon>
        <taxon>Musaceae</taxon>
        <taxon>Musa</taxon>
    </lineage>
</organism>
<dbReference type="EMBL" id="CP097504">
    <property type="protein sequence ID" value="URD86416.1"/>
    <property type="molecule type" value="Genomic_DNA"/>
</dbReference>
<sequence>MEVRLGDKIPEAMAVSWGHWITRQNQKALHFSCYINPCISTKGNTKPSMGRRDECMHAWPAESQRKTSRKRWPKIPGTLLFLLQHFEQYGLYDS</sequence>
<name>A0A9E7JMS3_9LILI</name>
<protein>
    <submittedName>
        <fullName evidence="1">Uncharacterized protein</fullName>
    </submittedName>
</protein>
<evidence type="ECO:0000313" key="2">
    <source>
        <dbReference type="Proteomes" id="UP001055439"/>
    </source>
</evidence>
<keyword evidence="2" id="KW-1185">Reference proteome</keyword>
<dbReference type="AlphaFoldDB" id="A0A9E7JMS3"/>